<protein>
    <recommendedName>
        <fullName evidence="2">ZP domain-containing protein</fullName>
    </recommendedName>
</protein>
<proteinExistence type="predicted"/>
<evidence type="ECO:0000259" key="2">
    <source>
        <dbReference type="PROSITE" id="PS51034"/>
    </source>
</evidence>
<gene>
    <name evidence="3" type="ORF">CAMP_LOCUS12352</name>
</gene>
<feature type="transmembrane region" description="Helical" evidence="1">
    <location>
        <begin position="171"/>
        <end position="194"/>
    </location>
</feature>
<dbReference type="PANTHER" id="PTHR47327:SF19">
    <property type="entry name" value="CUTICLIN-LIKE"/>
    <property type="match status" value="1"/>
</dbReference>
<evidence type="ECO:0000313" key="4">
    <source>
        <dbReference type="Proteomes" id="UP001152747"/>
    </source>
</evidence>
<reference evidence="3" key="1">
    <citation type="submission" date="2022-11" db="EMBL/GenBank/DDBJ databases">
        <authorList>
            <person name="Kikuchi T."/>
        </authorList>
    </citation>
    <scope>NUCLEOTIDE SEQUENCE</scope>
    <source>
        <strain evidence="3">PS1010</strain>
    </source>
</reference>
<evidence type="ECO:0000256" key="1">
    <source>
        <dbReference type="SAM" id="Phobius"/>
    </source>
</evidence>
<dbReference type="OrthoDB" id="6423981at2759"/>
<keyword evidence="1" id="KW-1133">Transmembrane helix</keyword>
<keyword evidence="1" id="KW-0472">Membrane</keyword>
<name>A0A9P1IR02_9PELO</name>
<dbReference type="InterPro" id="IPR001507">
    <property type="entry name" value="ZP_dom"/>
</dbReference>
<dbReference type="PANTHER" id="PTHR47327">
    <property type="entry name" value="FI18240P1-RELATED"/>
    <property type="match status" value="1"/>
</dbReference>
<comment type="caution">
    <text evidence="3">The sequence shown here is derived from an EMBL/GenBank/DDBJ whole genome shotgun (WGS) entry which is preliminary data.</text>
</comment>
<sequence length="240" mass="26585">MITKKSSQIEQKISLEITKDGKPVESVFVGENLIATVKSNMSASSMRVVDCTAHRVGGKTPASVNLIADGCALLPSIMSPMKMTPNGWQSSLSAFRIDGSEQIDIVCILNMCENGSCDELKCPPITSERLARRSLSNDETSIRVDRRLSVKVEEKHADGQMFQAICIEPHLYLPGIALFFGSLFSIAISIILTFRKNRRHDAQVEQLLLGYLTTRFSRQYRTSLPAEIIGPKYIKTSSEN</sequence>
<keyword evidence="4" id="KW-1185">Reference proteome</keyword>
<dbReference type="GO" id="GO:0009653">
    <property type="term" value="P:anatomical structure morphogenesis"/>
    <property type="evidence" value="ECO:0007669"/>
    <property type="project" value="TreeGrafter"/>
</dbReference>
<dbReference type="EMBL" id="CANHGI010000004">
    <property type="protein sequence ID" value="CAI5449715.1"/>
    <property type="molecule type" value="Genomic_DNA"/>
</dbReference>
<feature type="domain" description="ZP" evidence="2">
    <location>
        <begin position="1"/>
        <end position="129"/>
    </location>
</feature>
<dbReference type="PROSITE" id="PS51034">
    <property type="entry name" value="ZP_2"/>
    <property type="match status" value="1"/>
</dbReference>
<evidence type="ECO:0000313" key="3">
    <source>
        <dbReference type="EMBL" id="CAI5449715.1"/>
    </source>
</evidence>
<accession>A0A9P1IR02</accession>
<dbReference type="InterPro" id="IPR052774">
    <property type="entry name" value="Celegans_DevNeuronal_Protein"/>
</dbReference>
<dbReference type="Proteomes" id="UP001152747">
    <property type="component" value="Unassembled WGS sequence"/>
</dbReference>
<keyword evidence="1" id="KW-0812">Transmembrane</keyword>
<organism evidence="3 4">
    <name type="scientific">Caenorhabditis angaria</name>
    <dbReference type="NCBI Taxonomy" id="860376"/>
    <lineage>
        <taxon>Eukaryota</taxon>
        <taxon>Metazoa</taxon>
        <taxon>Ecdysozoa</taxon>
        <taxon>Nematoda</taxon>
        <taxon>Chromadorea</taxon>
        <taxon>Rhabditida</taxon>
        <taxon>Rhabditina</taxon>
        <taxon>Rhabditomorpha</taxon>
        <taxon>Rhabditoidea</taxon>
        <taxon>Rhabditidae</taxon>
        <taxon>Peloderinae</taxon>
        <taxon>Caenorhabditis</taxon>
    </lineage>
</organism>
<dbReference type="AlphaFoldDB" id="A0A9P1IR02"/>